<feature type="compositionally biased region" description="Acidic residues" evidence="1">
    <location>
        <begin position="532"/>
        <end position="556"/>
    </location>
</feature>
<feature type="compositionally biased region" description="Basic and acidic residues" evidence="1">
    <location>
        <begin position="337"/>
        <end position="347"/>
    </location>
</feature>
<protein>
    <submittedName>
        <fullName evidence="2">Uncharacterized protein</fullName>
    </submittedName>
</protein>
<keyword evidence="3" id="KW-1185">Reference proteome</keyword>
<dbReference type="Proteomes" id="UP001271007">
    <property type="component" value="Unassembled WGS sequence"/>
</dbReference>
<feature type="compositionally biased region" description="Basic and acidic residues" evidence="1">
    <location>
        <begin position="576"/>
        <end position="585"/>
    </location>
</feature>
<dbReference type="Gene3D" id="6.10.140.100">
    <property type="match status" value="1"/>
</dbReference>
<reference evidence="2" key="1">
    <citation type="submission" date="2023-04" db="EMBL/GenBank/DDBJ databases">
        <title>Black Yeasts Isolated from many extreme environments.</title>
        <authorList>
            <person name="Coleine C."/>
            <person name="Stajich J.E."/>
            <person name="Selbmann L."/>
        </authorList>
    </citation>
    <scope>NUCLEOTIDE SEQUENCE</scope>
    <source>
        <strain evidence="2">CCFEE 5312</strain>
    </source>
</reference>
<dbReference type="InterPro" id="IPR003903">
    <property type="entry name" value="UIM_dom"/>
</dbReference>
<sequence length="585" mass="63456">MPAAVAKGILISISIITALSIAVLENPQVQAWLEQQRQKIAELLRSIGQDLDPQSRRMAEAFAYEGRTPATDAGLQREVSASREAAAVATGRSMSSPSTIRRVPIKGPADPEEAEERRRKGREYLAKRNQEMYELKQRKQATTPGETPPSPTSFDAMVDDEGKLKLAEVEKELPSPPTIEPLPEAVKAEMREVERNLEIPALAEASSSNAGASGWSFGALLANPFSDEYALDRSETPKPPVPPKVAFDIPEDPPISTLPGSFTPRQSTPQPQEQNEELSYEEQLAIALSLSEADAASSRRSSQAETQDDDVDLRAAIEASLKEMNDRQAAAFSSDQSRPRPAQELEHSQPLVDLTPPSPTIQPHQPMPRSRWDTIFDHQYSPTHEPLSLASNASQPDEEDELYRVTPELTHARLATLNSRPVTSPPSTSSSLPYDPVRDAASRATNEQHGALEASFYSAASSAPSPASTHTMDHETAPQLVDVDGDVPAGARTPTSHTSFAFQTDSESDSDTFASMSAPASQAHSRARSEISEGEVVDVVEDSDVDMLSEEGDDIATPDSWSEVGSQEGDSEMDDAEHPRRVANL</sequence>
<proteinExistence type="predicted"/>
<gene>
    <name evidence="2" type="ORF">LTR09_006740</name>
</gene>
<evidence type="ECO:0000313" key="3">
    <source>
        <dbReference type="Proteomes" id="UP001271007"/>
    </source>
</evidence>
<name>A0AAJ0G7J7_9PEZI</name>
<feature type="compositionally biased region" description="Polar residues" evidence="1">
    <location>
        <begin position="493"/>
        <end position="524"/>
    </location>
</feature>
<comment type="caution">
    <text evidence="2">The sequence shown here is derived from an EMBL/GenBank/DDBJ whole genome shotgun (WGS) entry which is preliminary data.</text>
</comment>
<feature type="compositionally biased region" description="Low complexity" evidence="1">
    <location>
        <begin position="451"/>
        <end position="468"/>
    </location>
</feature>
<feature type="region of interest" description="Disordered" evidence="1">
    <location>
        <begin position="135"/>
        <end position="157"/>
    </location>
</feature>
<feature type="region of interest" description="Disordered" evidence="1">
    <location>
        <begin position="230"/>
        <end position="401"/>
    </location>
</feature>
<feature type="region of interest" description="Disordered" evidence="1">
    <location>
        <begin position="88"/>
        <end position="119"/>
    </location>
</feature>
<dbReference type="PROSITE" id="PS50330">
    <property type="entry name" value="UIM"/>
    <property type="match status" value="1"/>
</dbReference>
<evidence type="ECO:0000313" key="2">
    <source>
        <dbReference type="EMBL" id="KAK3052148.1"/>
    </source>
</evidence>
<dbReference type="SMART" id="SM00726">
    <property type="entry name" value="UIM"/>
    <property type="match status" value="2"/>
</dbReference>
<evidence type="ECO:0000256" key="1">
    <source>
        <dbReference type="SAM" id="MobiDB-lite"/>
    </source>
</evidence>
<dbReference type="AlphaFoldDB" id="A0AAJ0G7J7"/>
<feature type="compositionally biased region" description="Polar residues" evidence="1">
    <location>
        <begin position="258"/>
        <end position="273"/>
    </location>
</feature>
<feature type="compositionally biased region" description="Basic and acidic residues" evidence="1">
    <location>
        <begin position="312"/>
        <end position="326"/>
    </location>
</feature>
<feature type="compositionally biased region" description="Low complexity" evidence="1">
    <location>
        <begin position="284"/>
        <end position="304"/>
    </location>
</feature>
<dbReference type="EMBL" id="JAWDJX010000022">
    <property type="protein sequence ID" value="KAK3052148.1"/>
    <property type="molecule type" value="Genomic_DNA"/>
</dbReference>
<organism evidence="2 3">
    <name type="scientific">Extremus antarcticus</name>
    <dbReference type="NCBI Taxonomy" id="702011"/>
    <lineage>
        <taxon>Eukaryota</taxon>
        <taxon>Fungi</taxon>
        <taxon>Dikarya</taxon>
        <taxon>Ascomycota</taxon>
        <taxon>Pezizomycotina</taxon>
        <taxon>Dothideomycetes</taxon>
        <taxon>Dothideomycetidae</taxon>
        <taxon>Mycosphaerellales</taxon>
        <taxon>Extremaceae</taxon>
        <taxon>Extremus</taxon>
    </lineage>
</organism>
<feature type="region of interest" description="Disordered" evidence="1">
    <location>
        <begin position="414"/>
        <end position="585"/>
    </location>
</feature>
<accession>A0AAJ0G7J7</accession>